<evidence type="ECO:0000313" key="2">
    <source>
        <dbReference type="Proteomes" id="UP001185927"/>
    </source>
</evidence>
<sequence>MNVVELVEFVEARLAEDERVAREAIVPDRPGTHWEWEARSDDGDPESPLWLRTVEEFPTTSGVGDLPGFPLGYECTAAPTPAMGHITRHDPDRVLREVEAKQAIIEKLREGDLRKFSGLLDAVKLLASPFSDHPDYQKEWAL</sequence>
<dbReference type="Proteomes" id="UP001185927">
    <property type="component" value="Unassembled WGS sequence"/>
</dbReference>
<dbReference type="InterPro" id="IPR046193">
    <property type="entry name" value="DUF6221"/>
</dbReference>
<comment type="caution">
    <text evidence="1">The sequence shown here is derived from an EMBL/GenBank/DDBJ whole genome shotgun (WGS) entry which is preliminary data.</text>
</comment>
<name>A0ABU4BS69_RHOGO</name>
<organism evidence="1 2">
    <name type="scientific">Rhodococcus globerulus</name>
    <dbReference type="NCBI Taxonomy" id="33008"/>
    <lineage>
        <taxon>Bacteria</taxon>
        <taxon>Bacillati</taxon>
        <taxon>Actinomycetota</taxon>
        <taxon>Actinomycetes</taxon>
        <taxon>Mycobacteriales</taxon>
        <taxon>Nocardiaceae</taxon>
        <taxon>Rhodococcus</taxon>
    </lineage>
</organism>
<reference evidence="1 2" key="1">
    <citation type="submission" date="2023-10" db="EMBL/GenBank/DDBJ databases">
        <title>Development of a sustainable strategy for remediation of hydrocarbon-contaminated territories based on the waste exchange concept.</title>
        <authorList>
            <person name="Krivoruchko A."/>
        </authorList>
    </citation>
    <scope>NUCLEOTIDE SEQUENCE [LARGE SCALE GENOMIC DNA]</scope>
    <source>
        <strain evidence="1 2">IEGM 1203</strain>
    </source>
</reference>
<evidence type="ECO:0000313" key="1">
    <source>
        <dbReference type="EMBL" id="MDV6267061.1"/>
    </source>
</evidence>
<protein>
    <submittedName>
        <fullName evidence="1">DUF6221 family protein</fullName>
    </submittedName>
</protein>
<accession>A0ABU4BS69</accession>
<keyword evidence="2" id="KW-1185">Reference proteome</keyword>
<gene>
    <name evidence="1" type="ORF">R3Q16_10645</name>
</gene>
<proteinExistence type="predicted"/>
<dbReference type="EMBL" id="JAWLKB010000004">
    <property type="protein sequence ID" value="MDV6267061.1"/>
    <property type="molecule type" value="Genomic_DNA"/>
</dbReference>
<dbReference type="RefSeq" id="WP_317541272.1">
    <property type="nucleotide sequence ID" value="NZ_JAWLKB010000004.1"/>
</dbReference>
<dbReference type="Pfam" id="PF19730">
    <property type="entry name" value="DUF6221"/>
    <property type="match status" value="1"/>
</dbReference>